<evidence type="ECO:0000313" key="2">
    <source>
        <dbReference type="Proteomes" id="UP000184394"/>
    </source>
</evidence>
<dbReference type="EMBL" id="FRCT01000017">
    <property type="protein sequence ID" value="SHM83960.1"/>
    <property type="molecule type" value="Genomic_DNA"/>
</dbReference>
<proteinExistence type="predicted"/>
<organism evidence="1 2">
    <name type="scientific">Ruminococcus flavefaciens</name>
    <dbReference type="NCBI Taxonomy" id="1265"/>
    <lineage>
        <taxon>Bacteria</taxon>
        <taxon>Bacillati</taxon>
        <taxon>Bacillota</taxon>
        <taxon>Clostridia</taxon>
        <taxon>Eubacteriales</taxon>
        <taxon>Oscillospiraceae</taxon>
        <taxon>Ruminococcus</taxon>
    </lineage>
</organism>
<evidence type="ECO:0000313" key="1">
    <source>
        <dbReference type="EMBL" id="SHM83960.1"/>
    </source>
</evidence>
<gene>
    <name evidence="1" type="ORF">SAMN04487860_11752</name>
</gene>
<reference evidence="1 2" key="1">
    <citation type="submission" date="2016-11" db="EMBL/GenBank/DDBJ databases">
        <authorList>
            <person name="Jaros S."/>
            <person name="Januszkiewicz K."/>
            <person name="Wedrychowicz H."/>
        </authorList>
    </citation>
    <scope>NUCLEOTIDE SEQUENCE [LARGE SCALE GENOMIC DNA]</scope>
    <source>
        <strain evidence="1 2">Y1</strain>
    </source>
</reference>
<accession>A0A1M7M018</accession>
<dbReference type="Proteomes" id="UP000184394">
    <property type="component" value="Unassembled WGS sequence"/>
</dbReference>
<name>A0A1M7M018_RUMFL</name>
<sequence>MKPDCEITTDGTLIHAADRCIYSCEFTAEAANGVVRELLKSASGAEITVANGKTVYWNSKPIAESEKLHKAVYFEYDRPLECGANKIVAELPDERIARINSAVSCNATAARTGTDFCRRVQERQRL</sequence>
<protein>
    <submittedName>
        <fullName evidence="1">Uncharacterized protein</fullName>
    </submittedName>
</protein>
<dbReference type="OrthoDB" id="9781413at2"/>
<dbReference type="AlphaFoldDB" id="A0A1M7M018"/>